<evidence type="ECO:0000313" key="2">
    <source>
        <dbReference type="EMBL" id="GIQ80719.1"/>
    </source>
</evidence>
<reference evidence="2 3" key="1">
    <citation type="journal article" date="2018" name="PLoS ONE">
        <title>The draft genome of Kipferlia bialata reveals reductive genome evolution in fornicate parasites.</title>
        <authorList>
            <person name="Tanifuji G."/>
            <person name="Takabayashi S."/>
            <person name="Kume K."/>
            <person name="Takagi M."/>
            <person name="Nakayama T."/>
            <person name="Kamikawa R."/>
            <person name="Inagaki Y."/>
            <person name="Hashimoto T."/>
        </authorList>
    </citation>
    <scope>NUCLEOTIDE SEQUENCE [LARGE SCALE GENOMIC DNA]</scope>
    <source>
        <strain evidence="2">NY0173</strain>
    </source>
</reference>
<dbReference type="Proteomes" id="UP000265618">
    <property type="component" value="Unassembled WGS sequence"/>
</dbReference>
<feature type="compositionally biased region" description="Polar residues" evidence="1">
    <location>
        <begin position="342"/>
        <end position="357"/>
    </location>
</feature>
<comment type="caution">
    <text evidence="2">The sequence shown here is derived from an EMBL/GenBank/DDBJ whole genome shotgun (WGS) entry which is preliminary data.</text>
</comment>
<keyword evidence="3" id="KW-1185">Reference proteome</keyword>
<proteinExistence type="predicted"/>
<name>A0A9K3CS59_9EUKA</name>
<dbReference type="AlphaFoldDB" id="A0A9K3CS59"/>
<gene>
    <name evidence="2" type="ORF">KIPB_001558</name>
</gene>
<accession>A0A9K3CS59</accession>
<dbReference type="EMBL" id="BDIP01000226">
    <property type="protein sequence ID" value="GIQ80719.1"/>
    <property type="molecule type" value="Genomic_DNA"/>
</dbReference>
<protein>
    <submittedName>
        <fullName evidence="2">Uncharacterized protein</fullName>
    </submittedName>
</protein>
<organism evidence="2 3">
    <name type="scientific">Kipferlia bialata</name>
    <dbReference type="NCBI Taxonomy" id="797122"/>
    <lineage>
        <taxon>Eukaryota</taxon>
        <taxon>Metamonada</taxon>
        <taxon>Carpediemonas-like organisms</taxon>
        <taxon>Kipferlia</taxon>
    </lineage>
</organism>
<feature type="region of interest" description="Disordered" evidence="1">
    <location>
        <begin position="342"/>
        <end position="361"/>
    </location>
</feature>
<evidence type="ECO:0000313" key="3">
    <source>
        <dbReference type="Proteomes" id="UP000265618"/>
    </source>
</evidence>
<feature type="region of interest" description="Disordered" evidence="1">
    <location>
        <begin position="280"/>
        <end position="312"/>
    </location>
</feature>
<sequence length="490" mass="54266">MPPSRVAVVPFHSIAHLSPDDPTLFQPCKVILLVNESTPSHQWPLLDSIVRRSLGGRCFGLLTRRRPVMLSASRVPHVTLASLSPSPHTLSASPGCAPFVSPVFSNNMRRSILGYILTVGLRESYPVAGPSAGFETDIILELIVRQITSLACLVAPEASQLLEMYSRPLLTRSSLVPFPKYVPKGSYRLTNDWHYTREAKQASLHNTLSDVYATVWWTRQFHSLDQRLFFGRRIQRMLRGYGDIVCFQGATSLLYPLTCTIPGDCKELSIYDNRNRGSDLTRQDSFRSRAPSMSRTSMSHRSNHSFAASLNRPLGRRTVSKHKALPSICSGKQSVSGSQYTHITARSRQSTTNSAKSSAGREKRLLAMLEQTLERASASEDKDAVLTPSEDTFVKSLIPETCPLDLMAFCQDMETFHASTDPMDLVSAADYFSPLAMAPVYNRAKELHSLRAMMRGADMGAKVAQDEEGRVAAQELLGDPALYASHQFVA</sequence>
<evidence type="ECO:0000256" key="1">
    <source>
        <dbReference type="SAM" id="MobiDB-lite"/>
    </source>
</evidence>
<feature type="compositionally biased region" description="Polar residues" evidence="1">
    <location>
        <begin position="291"/>
        <end position="308"/>
    </location>
</feature>